<proteinExistence type="inferred from homology"/>
<keyword evidence="6" id="KW-0969">Cilium</keyword>
<organism evidence="6 7">
    <name type="scientific">Caulobacter ginsengisoli</name>
    <dbReference type="NCBI Taxonomy" id="400775"/>
    <lineage>
        <taxon>Bacteria</taxon>
        <taxon>Pseudomonadati</taxon>
        <taxon>Pseudomonadota</taxon>
        <taxon>Alphaproteobacteria</taxon>
        <taxon>Caulobacterales</taxon>
        <taxon>Caulobacteraceae</taxon>
        <taxon>Caulobacter</taxon>
    </lineage>
</organism>
<evidence type="ECO:0000256" key="1">
    <source>
        <dbReference type="ARBA" id="ARBA00004418"/>
    </source>
</evidence>
<reference evidence="6 7" key="1">
    <citation type="submission" date="2023-07" db="EMBL/GenBank/DDBJ databases">
        <title>Genomic Encyclopedia of Type Strains, Phase IV (KMG-IV): sequencing the most valuable type-strain genomes for metagenomic binning, comparative biology and taxonomic classification.</title>
        <authorList>
            <person name="Goeker M."/>
        </authorList>
    </citation>
    <scope>NUCLEOTIDE SEQUENCE [LARGE SCALE GENOMIC DNA]</scope>
    <source>
        <strain evidence="6 7">DSM 18695</strain>
    </source>
</reference>
<evidence type="ECO:0000256" key="4">
    <source>
        <dbReference type="RuleBase" id="RU362063"/>
    </source>
</evidence>
<evidence type="ECO:0000256" key="3">
    <source>
        <dbReference type="ARBA" id="ARBA00022764"/>
    </source>
</evidence>
<comment type="function">
    <text evidence="4">Involved in the assembly process of the P-ring formation. It may associate with FlgF on the rod constituting a structure essential for the P-ring assembly or may act as a modulator protein for the P-ring assembly.</text>
</comment>
<comment type="similarity">
    <text evidence="4">Belongs to the FlgA family.</text>
</comment>
<protein>
    <recommendedName>
        <fullName evidence="4">Flagella basal body P-ring formation protein FlgA</fullName>
    </recommendedName>
</protein>
<evidence type="ECO:0000313" key="6">
    <source>
        <dbReference type="EMBL" id="MDQ0462365.1"/>
    </source>
</evidence>
<sequence length="245" mass="24681">MRRFLAVLALLAVATPALAGTVTLKPDIADADGKVTLGDLFDGAGGAAGVVVATRQGPSVVLDAALVQAFAARSGLSWANPQGLRRIVVRAGDAGGSAPVASRGNVEVLVYARSLSAGEIVQPTDLIWAKAAAAPADAPRDSDVVIGMAAKRPLREGAVVSLRDVSAPQVIKIGDTVNVTWSDGGMTLKLQAKALGAAAVGDAFNVINPASKKVIEAVASGPGEAVVGPEAQRLKAARSSQIALR</sequence>
<dbReference type="RefSeq" id="WP_307344618.1">
    <property type="nucleotide sequence ID" value="NZ_JAUSVS010000001.1"/>
</dbReference>
<feature type="chain" id="PRO_5044981382" description="Flagella basal body P-ring formation protein FlgA" evidence="4">
    <location>
        <begin position="20"/>
        <end position="245"/>
    </location>
</feature>
<evidence type="ECO:0000256" key="2">
    <source>
        <dbReference type="ARBA" id="ARBA00022729"/>
    </source>
</evidence>
<dbReference type="NCBIfam" id="TIGR03170">
    <property type="entry name" value="flgA_cterm"/>
    <property type="match status" value="1"/>
</dbReference>
<accession>A0ABU0IK31</accession>
<keyword evidence="7" id="KW-1185">Reference proteome</keyword>
<evidence type="ECO:0000313" key="7">
    <source>
        <dbReference type="Proteomes" id="UP001228905"/>
    </source>
</evidence>
<feature type="signal peptide" evidence="4">
    <location>
        <begin position="1"/>
        <end position="19"/>
    </location>
</feature>
<keyword evidence="6" id="KW-0966">Cell projection</keyword>
<dbReference type="Proteomes" id="UP001228905">
    <property type="component" value="Unassembled WGS sequence"/>
</dbReference>
<dbReference type="CDD" id="cd11614">
    <property type="entry name" value="SAF_CpaB_FlgA_like"/>
    <property type="match status" value="1"/>
</dbReference>
<dbReference type="InterPro" id="IPR039246">
    <property type="entry name" value="Flagellar_FlgA"/>
</dbReference>
<evidence type="ECO:0000259" key="5">
    <source>
        <dbReference type="PROSITE" id="PS50042"/>
    </source>
</evidence>
<dbReference type="InterPro" id="IPR017585">
    <property type="entry name" value="SAF_FlgA"/>
</dbReference>
<name>A0ABU0IK31_9CAUL</name>
<keyword evidence="3 4" id="KW-0574">Periplasm</keyword>
<keyword evidence="2 4" id="KW-0732">Signal</keyword>
<dbReference type="InterPro" id="IPR013974">
    <property type="entry name" value="SAF"/>
</dbReference>
<keyword evidence="4" id="KW-1005">Bacterial flagellum biogenesis</keyword>
<comment type="caution">
    <text evidence="6">The sequence shown here is derived from an EMBL/GenBank/DDBJ whole genome shotgun (WGS) entry which is preliminary data.</text>
</comment>
<dbReference type="SMART" id="SM00858">
    <property type="entry name" value="SAF"/>
    <property type="match status" value="1"/>
</dbReference>
<dbReference type="PROSITE" id="PS50042">
    <property type="entry name" value="CNMP_BINDING_3"/>
    <property type="match status" value="1"/>
</dbReference>
<dbReference type="PANTHER" id="PTHR36307">
    <property type="entry name" value="FLAGELLA BASAL BODY P-RING FORMATION PROTEIN FLGA"/>
    <property type="match status" value="1"/>
</dbReference>
<dbReference type="InterPro" id="IPR000595">
    <property type="entry name" value="cNMP-bd_dom"/>
</dbReference>
<comment type="subcellular location">
    <subcellularLocation>
        <location evidence="1 4">Periplasm</location>
    </subcellularLocation>
</comment>
<dbReference type="Gene3D" id="3.90.1210.10">
    <property type="entry name" value="Antifreeze-like/N-acetylneuraminic acid synthase C-terminal domain"/>
    <property type="match status" value="1"/>
</dbReference>
<dbReference type="Gene3D" id="2.30.30.760">
    <property type="match status" value="1"/>
</dbReference>
<feature type="domain" description="Cyclic nucleotide-binding" evidence="5">
    <location>
        <begin position="88"/>
        <end position="145"/>
    </location>
</feature>
<dbReference type="Pfam" id="PF13144">
    <property type="entry name" value="ChapFlgA"/>
    <property type="match status" value="1"/>
</dbReference>
<dbReference type="PANTHER" id="PTHR36307:SF1">
    <property type="entry name" value="FLAGELLA BASAL BODY P-RING FORMATION PROTEIN FLGA"/>
    <property type="match status" value="1"/>
</dbReference>
<dbReference type="EMBL" id="JAUSVS010000001">
    <property type="protein sequence ID" value="MDQ0462365.1"/>
    <property type="molecule type" value="Genomic_DNA"/>
</dbReference>
<keyword evidence="6" id="KW-0282">Flagellum</keyword>
<gene>
    <name evidence="6" type="ORF">QO010_000113</name>
</gene>